<dbReference type="Proteomes" id="UP000297225">
    <property type="component" value="Unassembled WGS sequence"/>
</dbReference>
<evidence type="ECO:0000256" key="5">
    <source>
        <dbReference type="ARBA" id="ARBA00023136"/>
    </source>
</evidence>
<keyword evidence="4" id="KW-1133">Transmembrane helix</keyword>
<evidence type="ECO:0000259" key="7">
    <source>
        <dbReference type="Pfam" id="PF02687"/>
    </source>
</evidence>
<dbReference type="OrthoDB" id="1097311at2"/>
<protein>
    <submittedName>
        <fullName evidence="8">FtsX-like permease family protein</fullName>
    </submittedName>
</protein>
<dbReference type="AlphaFoldDB" id="A0A4Y8WSW7"/>
<dbReference type="GO" id="GO:0005886">
    <property type="term" value="C:plasma membrane"/>
    <property type="evidence" value="ECO:0007669"/>
    <property type="project" value="UniProtKB-SubCell"/>
</dbReference>
<dbReference type="EMBL" id="SPNC01000014">
    <property type="protein sequence ID" value="TFH96727.1"/>
    <property type="molecule type" value="Genomic_DNA"/>
</dbReference>
<dbReference type="InterPro" id="IPR050250">
    <property type="entry name" value="Macrolide_Exporter_MacB"/>
</dbReference>
<evidence type="ECO:0000313" key="9">
    <source>
        <dbReference type="Proteomes" id="UP000297225"/>
    </source>
</evidence>
<accession>A0A4Y8WSW7</accession>
<comment type="similarity">
    <text evidence="6">Belongs to the ABC-4 integral membrane protein family.</text>
</comment>
<evidence type="ECO:0000256" key="6">
    <source>
        <dbReference type="ARBA" id="ARBA00038076"/>
    </source>
</evidence>
<comment type="subcellular location">
    <subcellularLocation>
        <location evidence="1">Cell membrane</location>
        <topology evidence="1">Multi-pass membrane protein</topology>
    </subcellularLocation>
</comment>
<feature type="domain" description="ABC3 transporter permease C-terminal" evidence="7">
    <location>
        <begin position="293"/>
        <end position="409"/>
    </location>
</feature>
<evidence type="ECO:0000256" key="2">
    <source>
        <dbReference type="ARBA" id="ARBA00022475"/>
    </source>
</evidence>
<dbReference type="RefSeq" id="WP_134849240.1">
    <property type="nucleotide sequence ID" value="NZ_CP197400.1"/>
</dbReference>
<reference evidence="8 9" key="1">
    <citation type="submission" date="2019-03" db="EMBL/GenBank/DDBJ databases">
        <title>Porphyromonas levii Isolated from the Uterus of Dairy Cows.</title>
        <authorList>
            <person name="Francis A.M."/>
        </authorList>
    </citation>
    <scope>NUCLEOTIDE SEQUENCE [LARGE SCALE GENOMIC DNA]</scope>
    <source>
        <strain evidence="8 9">AF5678</strain>
    </source>
</reference>
<dbReference type="STRING" id="1122973.GCA_000379925_00382"/>
<keyword evidence="5" id="KW-0472">Membrane</keyword>
<dbReference type="PANTHER" id="PTHR30572:SF4">
    <property type="entry name" value="ABC TRANSPORTER PERMEASE YTRF"/>
    <property type="match status" value="1"/>
</dbReference>
<evidence type="ECO:0000256" key="1">
    <source>
        <dbReference type="ARBA" id="ARBA00004651"/>
    </source>
</evidence>
<dbReference type="Pfam" id="PF02687">
    <property type="entry name" value="FtsX"/>
    <property type="match status" value="1"/>
</dbReference>
<evidence type="ECO:0000256" key="4">
    <source>
        <dbReference type="ARBA" id="ARBA00022989"/>
    </source>
</evidence>
<evidence type="ECO:0000256" key="3">
    <source>
        <dbReference type="ARBA" id="ARBA00022692"/>
    </source>
</evidence>
<name>A0A4Y8WSW7_9PORP</name>
<comment type="caution">
    <text evidence="8">The sequence shown here is derived from an EMBL/GenBank/DDBJ whole genome shotgun (WGS) entry which is preliminary data.</text>
</comment>
<dbReference type="InterPro" id="IPR003838">
    <property type="entry name" value="ABC3_permease_C"/>
</dbReference>
<keyword evidence="3" id="KW-0812">Transmembrane</keyword>
<keyword evidence="2" id="KW-1003">Cell membrane</keyword>
<gene>
    <name evidence="8" type="ORF">E4P47_01835</name>
</gene>
<keyword evidence="9" id="KW-1185">Reference proteome</keyword>
<evidence type="ECO:0000313" key="8">
    <source>
        <dbReference type="EMBL" id="TFH96727.1"/>
    </source>
</evidence>
<dbReference type="GO" id="GO:0022857">
    <property type="term" value="F:transmembrane transporter activity"/>
    <property type="evidence" value="ECO:0007669"/>
    <property type="project" value="TreeGrafter"/>
</dbReference>
<dbReference type="PANTHER" id="PTHR30572">
    <property type="entry name" value="MEMBRANE COMPONENT OF TRANSPORTER-RELATED"/>
    <property type="match status" value="1"/>
</dbReference>
<sequence length="416" mass="47379">MTGHILKLIWNERKHNMVIILELALIALIMWAVVDVVYCTLRNYYSPTGFDIEHTYLVQIKSVPKESREYVEGLEYQDKVDDVYSILERIKRTPGAEVVSLSVASRPGSPGNMFRPVITRKTDAHFSCLRRLVDPKFLEVYRYEPINATLAEVQQALRDGKMIISEDAERELLPNGGTLVGDTTFMDGEMTQVETVIGGKVQQVRYSRFQEAVPFSLLPVNLEVPLQYDWLDAIEYSIRVKPEAMDGFQEMFPKDIAPTLSAGNYRFKQILYNPDQFEYEKERMKDDFLTQGLLALFLLVNVLLGVAGVFWFRVVKRRGQIGLRISFGATPRGAQWQFILEGLLMLAIALVLSAIIMAVVFQFELLAVELIPLDVRRFVGDLLITALLMGCAVVLAVWLPTRRTKRIPPAQALREE</sequence>
<organism evidence="8 9">
    <name type="scientific">Porphyromonas levii</name>
    <dbReference type="NCBI Taxonomy" id="28114"/>
    <lineage>
        <taxon>Bacteria</taxon>
        <taxon>Pseudomonadati</taxon>
        <taxon>Bacteroidota</taxon>
        <taxon>Bacteroidia</taxon>
        <taxon>Bacteroidales</taxon>
        <taxon>Porphyromonadaceae</taxon>
        <taxon>Porphyromonas</taxon>
    </lineage>
</organism>
<proteinExistence type="inferred from homology"/>